<evidence type="ECO:0000313" key="3">
    <source>
        <dbReference type="EMBL" id="MFB9213477.1"/>
    </source>
</evidence>
<dbReference type="InterPro" id="IPR022409">
    <property type="entry name" value="PKD/Chitinase_dom"/>
</dbReference>
<feature type="chain" id="PRO_5045612048" evidence="1">
    <location>
        <begin position="19"/>
        <end position="350"/>
    </location>
</feature>
<feature type="signal peptide" evidence="1">
    <location>
        <begin position="1"/>
        <end position="18"/>
    </location>
</feature>
<feature type="domain" description="PKD" evidence="2">
    <location>
        <begin position="49"/>
        <end position="95"/>
    </location>
</feature>
<protein>
    <submittedName>
        <fullName evidence="3">PKD domain-containing protein</fullName>
    </submittedName>
</protein>
<dbReference type="InterPro" id="IPR013783">
    <property type="entry name" value="Ig-like_fold"/>
</dbReference>
<name>A0ABV5J9G0_9BACT</name>
<feature type="domain" description="PKD" evidence="2">
    <location>
        <begin position="131"/>
        <end position="185"/>
    </location>
</feature>
<dbReference type="Gene3D" id="2.60.40.10">
    <property type="entry name" value="Immunoglobulins"/>
    <property type="match status" value="2"/>
</dbReference>
<proteinExistence type="predicted"/>
<dbReference type="Pfam" id="PF18911">
    <property type="entry name" value="PKD_4"/>
    <property type="match status" value="2"/>
</dbReference>
<dbReference type="PANTHER" id="PTHR36842">
    <property type="entry name" value="PROTEIN TOLB HOMOLOG"/>
    <property type="match status" value="1"/>
</dbReference>
<evidence type="ECO:0000259" key="2">
    <source>
        <dbReference type="PROSITE" id="PS50093"/>
    </source>
</evidence>
<dbReference type="InterPro" id="IPR035986">
    <property type="entry name" value="PKD_dom_sf"/>
</dbReference>
<dbReference type="InterPro" id="IPR000601">
    <property type="entry name" value="PKD_dom"/>
</dbReference>
<dbReference type="PROSITE" id="PS51257">
    <property type="entry name" value="PROKAR_LIPOPROTEIN"/>
    <property type="match status" value="1"/>
</dbReference>
<keyword evidence="1" id="KW-0732">Signal</keyword>
<evidence type="ECO:0000313" key="4">
    <source>
        <dbReference type="Proteomes" id="UP001589654"/>
    </source>
</evidence>
<comment type="caution">
    <text evidence="3">The sequence shown here is derived from an EMBL/GenBank/DDBJ whole genome shotgun (WGS) entry which is preliminary data.</text>
</comment>
<accession>A0ABV5J9G0</accession>
<dbReference type="SMART" id="SM00089">
    <property type="entry name" value="PKD"/>
    <property type="match status" value="2"/>
</dbReference>
<dbReference type="PANTHER" id="PTHR36842:SF1">
    <property type="entry name" value="PROTEIN TOLB"/>
    <property type="match status" value="1"/>
</dbReference>
<dbReference type="EMBL" id="JBHMEW010000068">
    <property type="protein sequence ID" value="MFB9213477.1"/>
    <property type="molecule type" value="Genomic_DNA"/>
</dbReference>
<organism evidence="3 4">
    <name type="scientific">Echinicola jeungdonensis</name>
    <dbReference type="NCBI Taxonomy" id="709343"/>
    <lineage>
        <taxon>Bacteria</taxon>
        <taxon>Pseudomonadati</taxon>
        <taxon>Bacteroidota</taxon>
        <taxon>Cytophagia</taxon>
        <taxon>Cytophagales</taxon>
        <taxon>Cyclobacteriaceae</taxon>
        <taxon>Echinicola</taxon>
    </lineage>
</organism>
<keyword evidence="4" id="KW-1185">Reference proteome</keyword>
<gene>
    <name evidence="3" type="ORF">ACFFUR_16795</name>
</gene>
<dbReference type="CDD" id="cd00146">
    <property type="entry name" value="PKD"/>
    <property type="match status" value="2"/>
</dbReference>
<dbReference type="Proteomes" id="UP001589654">
    <property type="component" value="Unassembled WGS sequence"/>
</dbReference>
<reference evidence="3 4" key="1">
    <citation type="submission" date="2024-09" db="EMBL/GenBank/DDBJ databases">
        <authorList>
            <person name="Sun Q."/>
            <person name="Mori K."/>
        </authorList>
    </citation>
    <scope>NUCLEOTIDE SEQUENCE [LARGE SCALE GENOMIC DNA]</scope>
    <source>
        <strain evidence="3 4">CECT 7682</strain>
    </source>
</reference>
<dbReference type="SUPFAM" id="SSF49299">
    <property type="entry name" value="PKD domain"/>
    <property type="match status" value="2"/>
</dbReference>
<dbReference type="PROSITE" id="PS50093">
    <property type="entry name" value="PKD"/>
    <property type="match status" value="2"/>
</dbReference>
<sequence>MKNSITQLALVLFLGFLASCNEDTDDVNVNDPVASFTFEPGDGPKVKFDAEATNASAYFWEFGDGYNSNEEDPVHNYEKEGEYNVKLMVYGEDGSKPAEVVETVNVNIINDPVADFIYEADELKVNFKVMASNAMEYHWDFGDGNTSTEENPEHTYAAEGEYTVTLTVTGEEGSTSVELVKTVDVARLRVFEPVTVENADFALPGDDKYRNWSNVPGWNSDTQATDSGVEADGDGNYHGFIKTSDPAVYNLLDHEITMDDEEFKLNVTAWNTWNGQDFIVTIYYDSGDGVRNVLGTQAIEMAVGETQNIEFIATATTEAVGAKVGIEFSATAPSSAGWFAFDDVQMEAKK</sequence>
<evidence type="ECO:0000256" key="1">
    <source>
        <dbReference type="SAM" id="SignalP"/>
    </source>
</evidence>
<dbReference type="RefSeq" id="WP_290248985.1">
    <property type="nucleotide sequence ID" value="NZ_JAUFQT010000002.1"/>
</dbReference>